<gene>
    <name evidence="1" type="ORF">BECKDK2373C_GA0170839_11338</name>
</gene>
<sequence>MLNLGYDRMNLWVTRGTINGADLAAGDEIGLFDGERCVGAGVVEAAPSDENHLTILASKDDGSGNGFAEGNGITFRVWDSSEGVETADVGSVYFDLAGNAIAPPEFTGNGDYITHLEAVSEAGANPLGKTISLDRRNSVGLTEEGTAIVAVQGRDRYGAAAGVEDWQDLKQVSAGYNFTAGLRNDGTVVATPGWDARVNRHTGRYMDATDWQNIEQIATGWAHILGLTTEGTLVVAGNGDLYRERRPVGGSVTASDFAWIAGSMRGVSARDIVRHLRKRGFLDETGSLTAIALDSGSYRDLDLPYNRRFQRYIFHILKRAVEFGYVDKIAQWNDGILNDGDSPFVMVAMGDRHFAALRADGTVVASGDDKRKKYHDGVETWENITRISAGVFHTVGLKGDGTIVATGKKGYRRADLDAWNASVAGGGNPFIQVSAGYLQTVALRADGTVAVSSRRETYDQVNNWTNIVEVSAGGSYVVGLTANDEVLVDIGNSDGVDDHIHGKPLSDWTSDVFFR</sequence>
<dbReference type="PANTHER" id="PTHR45982">
    <property type="entry name" value="REGULATOR OF CHROMOSOME CONDENSATION"/>
    <property type="match status" value="1"/>
</dbReference>
<dbReference type="Gene3D" id="2.130.10.30">
    <property type="entry name" value="Regulator of chromosome condensation 1/beta-lactamase-inhibitor protein II"/>
    <property type="match status" value="2"/>
</dbReference>
<evidence type="ECO:0000313" key="1">
    <source>
        <dbReference type="EMBL" id="VFJ65600.1"/>
    </source>
</evidence>
<dbReference type="InterPro" id="IPR009091">
    <property type="entry name" value="RCC1/BLIP-II"/>
</dbReference>
<organism evidence="1">
    <name type="scientific">Candidatus Kentrum sp. DK</name>
    <dbReference type="NCBI Taxonomy" id="2126562"/>
    <lineage>
        <taxon>Bacteria</taxon>
        <taxon>Pseudomonadati</taxon>
        <taxon>Pseudomonadota</taxon>
        <taxon>Gammaproteobacteria</taxon>
        <taxon>Candidatus Kentrum</taxon>
    </lineage>
</organism>
<protein>
    <submittedName>
        <fullName evidence="1">Alpha-tubulin suppressor</fullName>
    </submittedName>
</protein>
<dbReference type="PANTHER" id="PTHR45982:SF1">
    <property type="entry name" value="REGULATOR OF CHROMOSOME CONDENSATION"/>
    <property type="match status" value="1"/>
</dbReference>
<dbReference type="InterPro" id="IPR051553">
    <property type="entry name" value="Ran_GTPase-activating"/>
</dbReference>
<name>A0A450TES3_9GAMM</name>
<reference evidence="1" key="1">
    <citation type="submission" date="2019-02" db="EMBL/GenBank/DDBJ databases">
        <authorList>
            <person name="Gruber-Vodicka R. H."/>
            <person name="Seah K. B. B."/>
        </authorList>
    </citation>
    <scope>NUCLEOTIDE SEQUENCE</scope>
    <source>
        <strain evidence="1">BECK_DK161</strain>
    </source>
</reference>
<dbReference type="AlphaFoldDB" id="A0A450TES3"/>
<dbReference type="EMBL" id="CAADEY010000133">
    <property type="protein sequence ID" value="VFJ65600.1"/>
    <property type="molecule type" value="Genomic_DNA"/>
</dbReference>
<proteinExistence type="predicted"/>
<dbReference type="SUPFAM" id="SSF50985">
    <property type="entry name" value="RCC1/BLIP-II"/>
    <property type="match status" value="1"/>
</dbReference>
<accession>A0A450TES3</accession>